<keyword evidence="3" id="KW-1185">Reference proteome</keyword>
<dbReference type="PROSITE" id="PS50030">
    <property type="entry name" value="UBA"/>
    <property type="match status" value="1"/>
</dbReference>
<dbReference type="RefSeq" id="XP_018229898.1">
    <property type="nucleotide sequence ID" value="XM_018373723.1"/>
</dbReference>
<dbReference type="GeneID" id="28939978"/>
<dbReference type="CDD" id="cd05479">
    <property type="entry name" value="RP_DDI"/>
    <property type="match status" value="1"/>
</dbReference>
<dbReference type="Gene3D" id="1.10.8.10">
    <property type="entry name" value="DNA helicase RuvA subunit, C-terminal domain"/>
    <property type="match status" value="1"/>
</dbReference>
<name>A0A0W4ZR96_PNEJ7</name>
<feature type="domain" description="UBA" evidence="1">
    <location>
        <begin position="279"/>
        <end position="317"/>
    </location>
</feature>
<dbReference type="Pfam" id="PF00627">
    <property type="entry name" value="UBA"/>
    <property type="match status" value="1"/>
</dbReference>
<dbReference type="InterPro" id="IPR019103">
    <property type="entry name" value="Peptidase_aspartic_DDI1-type"/>
</dbReference>
<sequence>MWNTLDPEILRLRLLLEPHFLEMIHQTHPELADAAVNDPETFKKMVQNLYMSKENLEIERQREISALNADPLNVEAQARIEEIIRQEAVMENLENAMEYHPESFGRVTMLYINVEINKHKVKAFVDSGAQNTIMSPSCAKACGIMHLIDKRFSGIAKGVGMANIIGRVHSAQIKVGPLFLACSFTIIEGKDIDILFGLDMLRSHQACIDLKKNALIINDAIIPFLSESELPDSAKVDAIYVPEPGSCDRQSKITSTVEQPAIQGSSCVPDYLNHKEQSKFPEKDIRQLEALGFSREEVIQALEAADGDVSMAANFLF</sequence>
<dbReference type="InterPro" id="IPR021109">
    <property type="entry name" value="Peptidase_aspartic_dom_sf"/>
</dbReference>
<evidence type="ECO:0000259" key="1">
    <source>
        <dbReference type="PROSITE" id="PS50030"/>
    </source>
</evidence>
<dbReference type="Gene3D" id="2.40.70.10">
    <property type="entry name" value="Acid Proteases"/>
    <property type="match status" value="1"/>
</dbReference>
<dbReference type="Pfam" id="PF09668">
    <property type="entry name" value="Asp_protease"/>
    <property type="match status" value="1"/>
</dbReference>
<dbReference type="InterPro" id="IPR015940">
    <property type="entry name" value="UBA"/>
</dbReference>
<dbReference type="AlphaFoldDB" id="A0A0W4ZR96"/>
<dbReference type="CDD" id="cd14309">
    <property type="entry name" value="UBA_scDdi1_like"/>
    <property type="match status" value="1"/>
</dbReference>
<dbReference type="SMART" id="SM00165">
    <property type="entry name" value="UBA"/>
    <property type="match status" value="1"/>
</dbReference>
<dbReference type="SUPFAM" id="SSF46934">
    <property type="entry name" value="UBA-like"/>
    <property type="match status" value="1"/>
</dbReference>
<reference evidence="3" key="1">
    <citation type="journal article" date="2016" name="Nat. Commun.">
        <title>Genome analysis of three Pneumocystis species reveals adaptation mechanisms to life exclusively in mammalian hosts.</title>
        <authorList>
            <person name="Ma L."/>
            <person name="Chen Z."/>
            <person name="Huang D.W."/>
            <person name="Kutty G."/>
            <person name="Ishihara M."/>
            <person name="Wang H."/>
            <person name="Abouelleil A."/>
            <person name="Bishop L."/>
            <person name="Davey E."/>
            <person name="Deng R."/>
            <person name="Deng X."/>
            <person name="Fan L."/>
            <person name="Fantoni G."/>
            <person name="Fitzgerald M."/>
            <person name="Gogineni E."/>
            <person name="Goldberg J.M."/>
            <person name="Handley G."/>
            <person name="Hu X."/>
            <person name="Huber C."/>
            <person name="Jiao X."/>
            <person name="Jones K."/>
            <person name="Levin J.Z."/>
            <person name="Liu Y."/>
            <person name="Macdonald P."/>
            <person name="Melnikov A."/>
            <person name="Raley C."/>
            <person name="Sassi M."/>
            <person name="Sherman B.T."/>
            <person name="Song X."/>
            <person name="Sykes S."/>
            <person name="Tran B."/>
            <person name="Walsh L."/>
            <person name="Xia Y."/>
            <person name="Yang J."/>
            <person name="Young S."/>
            <person name="Zeng Q."/>
            <person name="Zheng X."/>
            <person name="Stephens R."/>
            <person name="Nusbaum C."/>
            <person name="Birren B.W."/>
            <person name="Azadi P."/>
            <person name="Lempicki R.A."/>
            <person name="Cuomo C.A."/>
            <person name="Kovacs J.A."/>
        </authorList>
    </citation>
    <scope>NUCLEOTIDE SEQUENCE [LARGE SCALE GENOMIC DNA]</scope>
    <source>
        <strain evidence="3">RU7</strain>
    </source>
</reference>
<dbReference type="SUPFAM" id="SSF50630">
    <property type="entry name" value="Acid proteases"/>
    <property type="match status" value="1"/>
</dbReference>
<dbReference type="VEuPathDB" id="FungiDB:T551_01460"/>
<dbReference type="InterPro" id="IPR009060">
    <property type="entry name" value="UBA-like_sf"/>
</dbReference>
<organism evidence="2 3">
    <name type="scientific">Pneumocystis jirovecii (strain RU7)</name>
    <name type="common">Human pneumocystis pneumonia agent</name>
    <dbReference type="NCBI Taxonomy" id="1408657"/>
    <lineage>
        <taxon>Eukaryota</taxon>
        <taxon>Fungi</taxon>
        <taxon>Dikarya</taxon>
        <taxon>Ascomycota</taxon>
        <taxon>Taphrinomycotina</taxon>
        <taxon>Pneumocystomycetes</taxon>
        <taxon>Pneumocystaceae</taxon>
        <taxon>Pneumocystis</taxon>
    </lineage>
</organism>
<dbReference type="STRING" id="1408657.A0A0W4ZR96"/>
<proteinExistence type="predicted"/>
<dbReference type="GO" id="GO:0004190">
    <property type="term" value="F:aspartic-type endopeptidase activity"/>
    <property type="evidence" value="ECO:0007669"/>
    <property type="project" value="InterPro"/>
</dbReference>
<protein>
    <recommendedName>
        <fullName evidence="1">UBA domain-containing protein</fullName>
    </recommendedName>
</protein>
<evidence type="ECO:0000313" key="3">
    <source>
        <dbReference type="Proteomes" id="UP000053447"/>
    </source>
</evidence>
<evidence type="ECO:0000313" key="2">
    <source>
        <dbReference type="EMBL" id="KTW30908.1"/>
    </source>
</evidence>
<gene>
    <name evidence="2" type="ORF">T551_01460</name>
</gene>
<dbReference type="EMBL" id="LFWA01000006">
    <property type="protein sequence ID" value="KTW30908.1"/>
    <property type="molecule type" value="Genomic_DNA"/>
</dbReference>
<dbReference type="OrthoDB" id="1047367at2759"/>
<accession>A0A0W4ZR96</accession>
<dbReference type="GO" id="GO:0006508">
    <property type="term" value="P:proteolysis"/>
    <property type="evidence" value="ECO:0007669"/>
    <property type="project" value="InterPro"/>
</dbReference>
<dbReference type="PANTHER" id="PTHR15397">
    <property type="entry name" value="SODIUM-GLUCOSE COTRANSPORTER REGULATORY PROTEIN -RELATED"/>
    <property type="match status" value="1"/>
</dbReference>
<dbReference type="Proteomes" id="UP000053447">
    <property type="component" value="Unassembled WGS sequence"/>
</dbReference>
<comment type="caution">
    <text evidence="2">The sequence shown here is derived from an EMBL/GenBank/DDBJ whole genome shotgun (WGS) entry which is preliminary data.</text>
</comment>
<dbReference type="PANTHER" id="PTHR15397:SF3">
    <property type="entry name" value="DNA DAMAGE INDUCIBLE 1 HOMOLOG 2"/>
    <property type="match status" value="1"/>
</dbReference>